<dbReference type="GeneID" id="87882917"/>
<dbReference type="GO" id="GO:0032182">
    <property type="term" value="F:ubiquitin-like protein binding"/>
    <property type="evidence" value="ECO:0007669"/>
    <property type="project" value="TreeGrafter"/>
</dbReference>
<dbReference type="Gene3D" id="1.10.238.200">
    <property type="entry name" value="Cullin, PONY binding domain"/>
    <property type="match status" value="1"/>
</dbReference>
<dbReference type="Proteomes" id="UP001273166">
    <property type="component" value="Unassembled WGS sequence"/>
</dbReference>
<dbReference type="GO" id="GO:0097602">
    <property type="term" value="F:cullin family protein binding"/>
    <property type="evidence" value="ECO:0007669"/>
    <property type="project" value="TreeGrafter"/>
</dbReference>
<feature type="region of interest" description="Disordered" evidence="2">
    <location>
        <begin position="16"/>
        <end position="91"/>
    </location>
</feature>
<keyword evidence="5" id="KW-1185">Reference proteome</keyword>
<reference evidence="4" key="1">
    <citation type="journal article" date="2023" name="Mol. Phylogenet. Evol.">
        <title>Genome-scale phylogeny and comparative genomics of the fungal order Sordariales.</title>
        <authorList>
            <person name="Hensen N."/>
            <person name="Bonometti L."/>
            <person name="Westerberg I."/>
            <person name="Brannstrom I.O."/>
            <person name="Guillou S."/>
            <person name="Cros-Aarteil S."/>
            <person name="Calhoun S."/>
            <person name="Haridas S."/>
            <person name="Kuo A."/>
            <person name="Mondo S."/>
            <person name="Pangilinan J."/>
            <person name="Riley R."/>
            <person name="LaButti K."/>
            <person name="Andreopoulos B."/>
            <person name="Lipzen A."/>
            <person name="Chen C."/>
            <person name="Yan M."/>
            <person name="Daum C."/>
            <person name="Ng V."/>
            <person name="Clum A."/>
            <person name="Steindorff A."/>
            <person name="Ohm R.A."/>
            <person name="Martin F."/>
            <person name="Silar P."/>
            <person name="Natvig D.O."/>
            <person name="Lalanne C."/>
            <person name="Gautier V."/>
            <person name="Ament-Velasquez S.L."/>
            <person name="Kruys A."/>
            <person name="Hutchinson M.I."/>
            <person name="Powell A.J."/>
            <person name="Barry K."/>
            <person name="Miller A.N."/>
            <person name="Grigoriev I.V."/>
            <person name="Debuchy R."/>
            <person name="Gladieux P."/>
            <person name="Hiltunen Thoren M."/>
            <person name="Johannesson H."/>
        </authorList>
    </citation>
    <scope>NUCLEOTIDE SEQUENCE</scope>
    <source>
        <strain evidence="4">CBS 333.67</strain>
    </source>
</reference>
<evidence type="ECO:0000256" key="1">
    <source>
        <dbReference type="RuleBase" id="RU410713"/>
    </source>
</evidence>
<dbReference type="AlphaFoldDB" id="A0AAJ0GKW2"/>
<organism evidence="4 5">
    <name type="scientific">Chaetomium strumarium</name>
    <dbReference type="NCBI Taxonomy" id="1170767"/>
    <lineage>
        <taxon>Eukaryota</taxon>
        <taxon>Fungi</taxon>
        <taxon>Dikarya</taxon>
        <taxon>Ascomycota</taxon>
        <taxon>Pezizomycotina</taxon>
        <taxon>Sordariomycetes</taxon>
        <taxon>Sordariomycetidae</taxon>
        <taxon>Sordariales</taxon>
        <taxon>Chaetomiaceae</taxon>
        <taxon>Chaetomium</taxon>
    </lineage>
</organism>
<comment type="function">
    <text evidence="1">Neddylation of cullins play an essential role in the regulation of SCF-type complexes activity.</text>
</comment>
<evidence type="ECO:0000256" key="2">
    <source>
        <dbReference type="SAM" id="MobiDB-lite"/>
    </source>
</evidence>
<dbReference type="GO" id="GO:0031624">
    <property type="term" value="F:ubiquitin conjugating enzyme binding"/>
    <property type="evidence" value="ECO:0007669"/>
    <property type="project" value="TreeGrafter"/>
</dbReference>
<dbReference type="GO" id="GO:0000151">
    <property type="term" value="C:ubiquitin ligase complex"/>
    <property type="evidence" value="ECO:0007669"/>
    <property type="project" value="TreeGrafter"/>
</dbReference>
<dbReference type="Gene3D" id="1.10.238.10">
    <property type="entry name" value="EF-hand"/>
    <property type="match status" value="1"/>
</dbReference>
<reference evidence="4" key="2">
    <citation type="submission" date="2023-06" db="EMBL/GenBank/DDBJ databases">
        <authorList>
            <consortium name="Lawrence Berkeley National Laboratory"/>
            <person name="Mondo S.J."/>
            <person name="Hensen N."/>
            <person name="Bonometti L."/>
            <person name="Westerberg I."/>
            <person name="Brannstrom I.O."/>
            <person name="Guillou S."/>
            <person name="Cros-Aarteil S."/>
            <person name="Calhoun S."/>
            <person name="Haridas S."/>
            <person name="Kuo A."/>
            <person name="Pangilinan J."/>
            <person name="Riley R."/>
            <person name="Labutti K."/>
            <person name="Andreopoulos B."/>
            <person name="Lipzen A."/>
            <person name="Chen C."/>
            <person name="Yanf M."/>
            <person name="Daum C."/>
            <person name="Ng V."/>
            <person name="Clum A."/>
            <person name="Steindorff A."/>
            <person name="Ohm R."/>
            <person name="Martin F."/>
            <person name="Silar P."/>
            <person name="Natvig D."/>
            <person name="Lalanne C."/>
            <person name="Gautier V."/>
            <person name="Ament-Velasquez S.L."/>
            <person name="Kruys A."/>
            <person name="Hutchinson M.I."/>
            <person name="Powell A.J."/>
            <person name="Barry K."/>
            <person name="Miller A.N."/>
            <person name="Grigoriev I.V."/>
            <person name="Debuchy R."/>
            <person name="Gladieux P."/>
            <person name="Thoren M.H."/>
            <person name="Johannesson H."/>
        </authorList>
    </citation>
    <scope>NUCLEOTIDE SEQUENCE</scope>
    <source>
        <strain evidence="4">CBS 333.67</strain>
    </source>
</reference>
<dbReference type="PANTHER" id="PTHR12281:SF31">
    <property type="entry name" value="DCN1-LIKE PROTEIN 3"/>
    <property type="match status" value="1"/>
</dbReference>
<feature type="compositionally biased region" description="Polar residues" evidence="2">
    <location>
        <begin position="19"/>
        <end position="41"/>
    </location>
</feature>
<evidence type="ECO:0000313" key="5">
    <source>
        <dbReference type="Proteomes" id="UP001273166"/>
    </source>
</evidence>
<dbReference type="PROSITE" id="PS51229">
    <property type="entry name" value="DCUN1"/>
    <property type="match status" value="1"/>
</dbReference>
<dbReference type="PANTHER" id="PTHR12281">
    <property type="entry name" value="RP42 RELATED"/>
    <property type="match status" value="1"/>
</dbReference>
<gene>
    <name evidence="4" type="ORF">B0T15DRAFT_324058</name>
</gene>
<accession>A0AAJ0GKW2</accession>
<dbReference type="InterPro" id="IPR042460">
    <property type="entry name" value="DCN1-like_PONY"/>
</dbReference>
<dbReference type="InterPro" id="IPR014764">
    <property type="entry name" value="DCN-prot"/>
</dbReference>
<dbReference type="EMBL" id="JAUDZG010000008">
    <property type="protein sequence ID" value="KAK3301814.1"/>
    <property type="molecule type" value="Genomic_DNA"/>
</dbReference>
<proteinExistence type="predicted"/>
<protein>
    <recommendedName>
        <fullName evidence="1">Defective in cullin neddylation protein</fullName>
    </recommendedName>
</protein>
<evidence type="ECO:0000259" key="3">
    <source>
        <dbReference type="PROSITE" id="PS51229"/>
    </source>
</evidence>
<comment type="caution">
    <text evidence="4">The sequence shown here is derived from an EMBL/GenBank/DDBJ whole genome shotgun (WGS) entry which is preliminary data.</text>
</comment>
<feature type="compositionally biased region" description="Basic and acidic residues" evidence="2">
    <location>
        <begin position="70"/>
        <end position="79"/>
    </location>
</feature>
<dbReference type="RefSeq" id="XP_062717594.1">
    <property type="nucleotide sequence ID" value="XM_062864088.1"/>
</dbReference>
<dbReference type="GO" id="GO:0045116">
    <property type="term" value="P:protein neddylation"/>
    <property type="evidence" value="ECO:0007669"/>
    <property type="project" value="TreeGrafter"/>
</dbReference>
<name>A0AAJ0GKW2_9PEZI</name>
<dbReference type="Pfam" id="PF03556">
    <property type="entry name" value="Cullin_binding"/>
    <property type="match status" value="1"/>
</dbReference>
<feature type="domain" description="DCUN1" evidence="3">
    <location>
        <begin position="113"/>
        <end position="346"/>
    </location>
</feature>
<evidence type="ECO:0000313" key="4">
    <source>
        <dbReference type="EMBL" id="KAK3301814.1"/>
    </source>
</evidence>
<dbReference type="InterPro" id="IPR005176">
    <property type="entry name" value="PONY_dom"/>
</dbReference>
<sequence length="363" mass="41297">MLRHFFHSCFQRRSERSPSKSCHSATETDSSEATCISSSHIPNLPRAGTRVSTRQEAEAEAHTFAASDHTMPKPKEKAIRMPKGRKPYERSQTDARYYADIQNKTVAKASLGPVKAKLNKMFDELIPEDERQQTDKNGNLVAVDEINAEQCMEYFQRLGTNPETCELFIVLDVVQAETMGTIKRAGFVDGWAQAIAESTTKVTPDWAGQRQYLKSRMAHVNSDPAYFKQLYDLAFQISREPPQKAINMGVAVACWEALFEPTTHPWRSSSIDWLGAWTAYLKDKFSISKADPEGNVEIEWRRTVSKDLWSQTRLFAAKTMEDETLSFWSEDQAWPGLIDDFVVWCREKGIVTAMKGEDSEMEE</sequence>